<dbReference type="InterPro" id="IPR043502">
    <property type="entry name" value="DNA/RNA_pol_sf"/>
</dbReference>
<dbReference type="AlphaFoldDB" id="A0A5J4UIN6"/>
<gene>
    <name evidence="2" type="ORF">EZS28_034034</name>
</gene>
<feature type="region of interest" description="Disordered" evidence="1">
    <location>
        <begin position="210"/>
        <end position="243"/>
    </location>
</feature>
<evidence type="ECO:0000256" key="1">
    <source>
        <dbReference type="SAM" id="MobiDB-lite"/>
    </source>
</evidence>
<feature type="compositionally biased region" description="Basic and acidic residues" evidence="1">
    <location>
        <begin position="221"/>
        <end position="234"/>
    </location>
</feature>
<dbReference type="Gene3D" id="3.10.10.10">
    <property type="entry name" value="HIV Type 1 Reverse Transcriptase, subunit A, domain 1"/>
    <property type="match status" value="1"/>
</dbReference>
<protein>
    <submittedName>
        <fullName evidence="2">Uncharacterized protein</fullName>
    </submittedName>
</protein>
<name>A0A5J4UIN6_9EUKA</name>
<comment type="caution">
    <text evidence="2">The sequence shown here is derived from an EMBL/GenBank/DDBJ whole genome shotgun (WGS) entry which is preliminary data.</text>
</comment>
<proteinExistence type="predicted"/>
<dbReference type="SUPFAM" id="SSF56672">
    <property type="entry name" value="DNA/RNA polymerases"/>
    <property type="match status" value="1"/>
</dbReference>
<dbReference type="EMBL" id="SNRW01015385">
    <property type="protein sequence ID" value="KAA6370439.1"/>
    <property type="molecule type" value="Genomic_DNA"/>
</dbReference>
<accession>A0A5J4UIN6</accession>
<dbReference type="Proteomes" id="UP000324800">
    <property type="component" value="Unassembled WGS sequence"/>
</dbReference>
<sequence length="243" mass="28309">MGIQNRTKEEIHTLEIFPRIQMEEILQHQPDMGMGGKTIRYLEAWKLVKGVQFMQKGFFFLFKSKDSEMRLQEKLRICPSSGSKEEETAYTEKLDEELRENIIEQIHPKQAKWFNPTFIIPKPHQKCRKIPDASTLNKEIQTIHFKMNGTDQSERFDEERRLGNKFRSKISLSPPNSISTTQTIPSIRSNGESLLIQSNALRNAALPNLLRTSTSNGSNEDMERVRYKNFELRRRSAPPTLEQ</sequence>
<reference evidence="2 3" key="1">
    <citation type="submission" date="2019-03" db="EMBL/GenBank/DDBJ databases">
        <title>Single cell metagenomics reveals metabolic interactions within the superorganism composed of flagellate Streblomastix strix and complex community of Bacteroidetes bacteria on its surface.</title>
        <authorList>
            <person name="Treitli S.C."/>
            <person name="Kolisko M."/>
            <person name="Husnik F."/>
            <person name="Keeling P."/>
            <person name="Hampl V."/>
        </authorList>
    </citation>
    <scope>NUCLEOTIDE SEQUENCE [LARGE SCALE GENOMIC DNA]</scope>
    <source>
        <strain evidence="2">ST1C</strain>
    </source>
</reference>
<evidence type="ECO:0000313" key="2">
    <source>
        <dbReference type="EMBL" id="KAA6370439.1"/>
    </source>
</evidence>
<evidence type="ECO:0000313" key="3">
    <source>
        <dbReference type="Proteomes" id="UP000324800"/>
    </source>
</evidence>
<organism evidence="2 3">
    <name type="scientific">Streblomastix strix</name>
    <dbReference type="NCBI Taxonomy" id="222440"/>
    <lineage>
        <taxon>Eukaryota</taxon>
        <taxon>Metamonada</taxon>
        <taxon>Preaxostyla</taxon>
        <taxon>Oxymonadida</taxon>
        <taxon>Streblomastigidae</taxon>
        <taxon>Streblomastix</taxon>
    </lineage>
</organism>